<dbReference type="Proteomes" id="UP000321374">
    <property type="component" value="Unassembled WGS sequence"/>
</dbReference>
<dbReference type="InterPro" id="IPR018511">
    <property type="entry name" value="Hemolysin-typ_Ca-bd_CS"/>
</dbReference>
<dbReference type="NCBIfam" id="NF033510">
    <property type="entry name" value="Ca_tandemer"/>
    <property type="match status" value="5"/>
</dbReference>
<dbReference type="InterPro" id="IPR013783">
    <property type="entry name" value="Ig-like_fold"/>
</dbReference>
<protein>
    <submittedName>
        <fullName evidence="2">Ig-like domain-containing protein</fullName>
    </submittedName>
</protein>
<dbReference type="STRING" id="1122236.GCA_000378225_00001"/>
<dbReference type="PROSITE" id="PS00330">
    <property type="entry name" value="HEMOLYSIN_CALCIUM"/>
    <property type="match status" value="2"/>
</dbReference>
<feature type="non-terminal residue" evidence="2">
    <location>
        <position position="1"/>
    </location>
</feature>
<dbReference type="SUPFAM" id="SSF51120">
    <property type="entry name" value="beta-Roll"/>
    <property type="match status" value="1"/>
</dbReference>
<dbReference type="InterPro" id="IPR001343">
    <property type="entry name" value="Hemolysn_Ca-bd"/>
</dbReference>
<dbReference type="PRINTS" id="PR00313">
    <property type="entry name" value="CABNDNGRPT"/>
</dbReference>
<dbReference type="Pfam" id="PF00353">
    <property type="entry name" value="HemolysinCabind"/>
    <property type="match status" value="2"/>
</dbReference>
<reference evidence="2 3" key="1">
    <citation type="submission" date="2018-09" db="EMBL/GenBank/DDBJ databases">
        <title>Metagenome Assembled Genomes from an Advanced Water Purification Facility.</title>
        <authorList>
            <person name="Stamps B.W."/>
            <person name="Spear J.R."/>
        </authorList>
    </citation>
    <scope>NUCLEOTIDE SEQUENCE [LARGE SCALE GENOMIC DNA]</scope>
    <source>
        <strain evidence="2">Bin_42_2</strain>
    </source>
</reference>
<comment type="caution">
    <text evidence="2">The sequence shown here is derived from an EMBL/GenBank/DDBJ whole genome shotgun (WGS) entry which is preliminary data.</text>
</comment>
<dbReference type="SUPFAM" id="SSF53300">
    <property type="entry name" value="vWA-like"/>
    <property type="match status" value="1"/>
</dbReference>
<gene>
    <name evidence="2" type="ORF">E6Q51_01270</name>
</gene>
<accession>A0A5C7WKN2</accession>
<organism evidence="2 3">
    <name type="scientific">Methylophilus methylotrophus</name>
    <name type="common">Bacterium W3A1</name>
    <dbReference type="NCBI Taxonomy" id="17"/>
    <lineage>
        <taxon>Bacteria</taxon>
        <taxon>Pseudomonadati</taxon>
        <taxon>Pseudomonadota</taxon>
        <taxon>Betaproteobacteria</taxon>
        <taxon>Nitrosomonadales</taxon>
        <taxon>Methylophilaceae</taxon>
        <taxon>Methylophilus</taxon>
    </lineage>
</organism>
<dbReference type="Gene3D" id="2.150.10.10">
    <property type="entry name" value="Serralysin-like metalloprotease, C-terminal"/>
    <property type="match status" value="2"/>
</dbReference>
<sequence length="1582" mass="162529">ATDGTFSINVPGADLAADPDSTVFASVTTTNAAGNSATATDTQDYKLAINPNLFATIALDANFAGDGIINIEEAKSTTTIAVTGTVGGDAELGDPVVVTINNKEYATTVITRADGKLGFSVNVAGSELAADVDKTIDAKVTVSDNAGNSLSQSTQLTYTVDLTPPKAEIALDANFGGDGIINIEEAKATSITPVTGTVGGDAKLGDPVVVTINNKDYATTVITRPDGKLGFSVNVAGNELVADADKTIDARVTVTDNAGNTASQSTQLTYSLDLTPPKAEIALDANFGGDGIINIAESQPGVNQPVTGTVGGDAKLGDPVVVTINGKDYNTVVITRTDGKLGFSVSVPGSELVADADKTIDARVTVTDNAGNTASQSTQLTYTIDLTPPIATIALDANFGGDGIINIAESQPGVNQPVTGTVGGEAKLGDPVVVTINGKEYNTVVITRADGKLGFTVSVPGSELVADADKTIDAKVSTTDIAGNVGVATTQLTYTVDVVAPNKPTIDNIFDDFGAVTGNVGNGGVADDATPTLTGKAEAGSTVTLYDGSTKIGTTVADKDGKWTFTPTSDIAKGLHNYTVTATDNAGNTSVPSDNYAYTLNQSPVFVTLNATASVSEDGLPNGLIDAGDQNVIASGSMGITDPNGDLQSVTLTAPTTNYTSGGVTITWSGNNTGTLIGSANGQEVIRVTIDNKGDYAVRLSGPIDHPAQGEDSLALKFGVNAKDTDSTTTGSITVNVSDDAPIATNQTVTASGAKGTNIMLTLDVSGSMAIRDGVNGTSRLESQVASLNTLLNQYAALGGDVRVMIVTFSDGYSQKTANWVTVAEAKQVLASLQTISGTNYDAALDGSKIAFNSAGKIPGAQNVGYFFSDGEPNNGRDIGQADKEAWEAFLKANDINEYAIAVGNSVSATQVANSMNQIAYNGATEVDTNAIQVTNFAQLDAVLSQTVATPVSGSLTDGGGFGADGGYVKSLVIEGTTYTFDAKTGAVTVTGTNNSTYNSSTHELTVKTASGNFVVDMDNGKYTFTPGQTKITLVDTTFNANGNGQYTDLPAGWFTNNPSGKIEVNPSTTYGLSSSYGNVLELENFRGDSNIYTLINPGKNETVILSFDYAARSGYTSGTDSAIQVLVDGKVIDTVNTKNLTMSNFSYTFTGTGNQMRIEFKSVDTNSTGGLLDNIKITTSSTTQPVESTKVTYTLSDNDGDTSTADLTLNVAKNNTYVPTPQVAPDVSTAVGAAGLITLPGLLNVDLLNFSSRQSFTASDANNNITNVNIAFNAGIGIVIGSTLMTYSQAVASELGLRVNYTESSGFLGLIGANGNMVITAADGGTIDNLALNEFLSTVKVNQQLLGVNVLESFKITATDSTGLQDSATASNLINIDLLSVNNTTPILGQGSGDDTVNGTSGNDIIYGYAGNDTLNGNDGNDILRGGAGNDTLNGNEGNDILIGGKGNDTLTGGAGVDVFKWDSGDEGVAGNPARDTITDFNKATVAQGGDVLDIRDLLQGENPNNLQNYMHFEKSGSDTIIHISSNGGFANDAHNVSGSFSSGNTTQQIVLSGVDLTSGQSTDAAIINNLLSQQKLIVDQ</sequence>
<dbReference type="InterPro" id="IPR044016">
    <property type="entry name" value="Big_13"/>
</dbReference>
<dbReference type="EMBL" id="SSGG01000023">
    <property type="protein sequence ID" value="TXI38337.1"/>
    <property type="molecule type" value="Genomic_DNA"/>
</dbReference>
<name>A0A5C7WKN2_METME</name>
<proteinExistence type="predicted"/>
<dbReference type="InterPro" id="IPR049826">
    <property type="entry name" value="Ig-like_ice"/>
</dbReference>
<dbReference type="InterPro" id="IPR019960">
    <property type="entry name" value="T1SS_VCA0849"/>
</dbReference>
<dbReference type="NCBIfam" id="NF012196">
    <property type="entry name" value="Ig_like_ice"/>
    <property type="match status" value="4"/>
</dbReference>
<dbReference type="Gene3D" id="2.60.40.10">
    <property type="entry name" value="Immunoglobulins"/>
    <property type="match status" value="6"/>
</dbReference>
<evidence type="ECO:0000259" key="1">
    <source>
        <dbReference type="PROSITE" id="PS50234"/>
    </source>
</evidence>
<dbReference type="Pfam" id="PF19077">
    <property type="entry name" value="Big_13"/>
    <property type="match status" value="1"/>
</dbReference>
<dbReference type="GO" id="GO:0005509">
    <property type="term" value="F:calcium ion binding"/>
    <property type="evidence" value="ECO:0007669"/>
    <property type="project" value="InterPro"/>
</dbReference>
<dbReference type="NCBIfam" id="TIGR03661">
    <property type="entry name" value="T1SS_VCA0849"/>
    <property type="match status" value="1"/>
</dbReference>
<evidence type="ECO:0000313" key="2">
    <source>
        <dbReference type="EMBL" id="TXI38337.1"/>
    </source>
</evidence>
<dbReference type="InterPro" id="IPR036465">
    <property type="entry name" value="vWFA_dom_sf"/>
</dbReference>
<dbReference type="Gene3D" id="3.40.50.410">
    <property type="entry name" value="von Willebrand factor, type A domain"/>
    <property type="match status" value="1"/>
</dbReference>
<dbReference type="Pfam" id="PF13519">
    <property type="entry name" value="VWA_2"/>
    <property type="match status" value="1"/>
</dbReference>
<dbReference type="InterPro" id="IPR011049">
    <property type="entry name" value="Serralysin-like_metalloprot_C"/>
</dbReference>
<feature type="domain" description="VWFA" evidence="1">
    <location>
        <begin position="758"/>
        <end position="948"/>
    </location>
</feature>
<dbReference type="PROSITE" id="PS50234">
    <property type="entry name" value="VWFA"/>
    <property type="match status" value="1"/>
</dbReference>
<dbReference type="CDD" id="cd00198">
    <property type="entry name" value="vWFA"/>
    <property type="match status" value="1"/>
</dbReference>
<dbReference type="SMART" id="SM00327">
    <property type="entry name" value="VWA"/>
    <property type="match status" value="1"/>
</dbReference>
<evidence type="ECO:0000313" key="3">
    <source>
        <dbReference type="Proteomes" id="UP000321374"/>
    </source>
</evidence>
<dbReference type="InterPro" id="IPR002035">
    <property type="entry name" value="VWF_A"/>
</dbReference>